<keyword evidence="2 9" id="KW-0813">Transport</keyword>
<evidence type="ECO:0000313" key="11">
    <source>
        <dbReference type="EMBL" id="GGW77342.1"/>
    </source>
</evidence>
<reference evidence="11" key="2">
    <citation type="submission" date="2020-09" db="EMBL/GenBank/DDBJ databases">
        <authorList>
            <person name="Sun Q."/>
            <person name="Kim S."/>
        </authorList>
    </citation>
    <scope>NUCLEOTIDE SEQUENCE</scope>
    <source>
        <strain evidence="11">KCTC 23732</strain>
    </source>
</reference>
<feature type="domain" description="Tripartite ATP-independent periplasmic transporters DctQ component" evidence="10">
    <location>
        <begin position="30"/>
        <end position="159"/>
    </location>
</feature>
<comment type="function">
    <text evidence="9">Part of the tripartite ATP-independent periplasmic (TRAP) transport system.</text>
</comment>
<dbReference type="RefSeq" id="WP_189383756.1">
    <property type="nucleotide sequence ID" value="NZ_BAABFY010000057.1"/>
</dbReference>
<dbReference type="GO" id="GO:0022857">
    <property type="term" value="F:transmembrane transporter activity"/>
    <property type="evidence" value="ECO:0007669"/>
    <property type="project" value="UniProtKB-UniRule"/>
</dbReference>
<comment type="caution">
    <text evidence="11">The sequence shown here is derived from an EMBL/GenBank/DDBJ whole genome shotgun (WGS) entry which is preliminary data.</text>
</comment>
<dbReference type="EMBL" id="BMYS01000002">
    <property type="protein sequence ID" value="GGW77342.1"/>
    <property type="molecule type" value="Genomic_DNA"/>
</dbReference>
<keyword evidence="5 9" id="KW-0812">Transmembrane</keyword>
<evidence type="ECO:0000256" key="3">
    <source>
        <dbReference type="ARBA" id="ARBA00022475"/>
    </source>
</evidence>
<keyword evidence="7 9" id="KW-0472">Membrane</keyword>
<organism evidence="11 12">
    <name type="scientific">Advenella faeciporci</name>
    <dbReference type="NCBI Taxonomy" id="797535"/>
    <lineage>
        <taxon>Bacteria</taxon>
        <taxon>Pseudomonadati</taxon>
        <taxon>Pseudomonadota</taxon>
        <taxon>Betaproteobacteria</taxon>
        <taxon>Burkholderiales</taxon>
        <taxon>Alcaligenaceae</taxon>
    </lineage>
</organism>
<evidence type="ECO:0000256" key="8">
    <source>
        <dbReference type="ARBA" id="ARBA00038436"/>
    </source>
</evidence>
<comment type="subcellular location">
    <subcellularLocation>
        <location evidence="1 9">Cell inner membrane</location>
        <topology evidence="1 9">Multi-pass membrane protein</topology>
    </subcellularLocation>
</comment>
<proteinExistence type="inferred from homology"/>
<evidence type="ECO:0000259" key="10">
    <source>
        <dbReference type="Pfam" id="PF04290"/>
    </source>
</evidence>
<evidence type="ECO:0000256" key="2">
    <source>
        <dbReference type="ARBA" id="ARBA00022448"/>
    </source>
</evidence>
<name>A0A918MVT1_9BURK</name>
<feature type="transmembrane region" description="Helical" evidence="9">
    <location>
        <begin position="53"/>
        <end position="71"/>
    </location>
</feature>
<keyword evidence="4 9" id="KW-0997">Cell inner membrane</keyword>
<evidence type="ECO:0000313" key="12">
    <source>
        <dbReference type="Proteomes" id="UP000608345"/>
    </source>
</evidence>
<evidence type="ECO:0000256" key="4">
    <source>
        <dbReference type="ARBA" id="ARBA00022519"/>
    </source>
</evidence>
<dbReference type="InterPro" id="IPR007387">
    <property type="entry name" value="TRAP_DctQ"/>
</dbReference>
<evidence type="ECO:0000256" key="9">
    <source>
        <dbReference type="RuleBase" id="RU369079"/>
    </source>
</evidence>
<dbReference type="PANTHER" id="PTHR35011">
    <property type="entry name" value="2,3-DIKETO-L-GULONATE TRAP TRANSPORTER SMALL PERMEASE PROTEIN YIAM"/>
    <property type="match status" value="1"/>
</dbReference>
<reference evidence="11" key="1">
    <citation type="journal article" date="2014" name="Int. J. Syst. Evol. Microbiol.">
        <title>Complete genome sequence of Corynebacterium casei LMG S-19264T (=DSM 44701T), isolated from a smear-ripened cheese.</title>
        <authorList>
            <consortium name="US DOE Joint Genome Institute (JGI-PGF)"/>
            <person name="Walter F."/>
            <person name="Albersmeier A."/>
            <person name="Kalinowski J."/>
            <person name="Ruckert C."/>
        </authorList>
    </citation>
    <scope>NUCLEOTIDE SEQUENCE</scope>
    <source>
        <strain evidence="11">KCTC 23732</strain>
    </source>
</reference>
<evidence type="ECO:0000256" key="5">
    <source>
        <dbReference type="ARBA" id="ARBA00022692"/>
    </source>
</evidence>
<keyword evidence="3" id="KW-1003">Cell membrane</keyword>
<feature type="transmembrane region" description="Helical" evidence="9">
    <location>
        <begin position="21"/>
        <end position="39"/>
    </location>
</feature>
<keyword evidence="6 9" id="KW-1133">Transmembrane helix</keyword>
<feature type="transmembrane region" description="Helical" evidence="9">
    <location>
        <begin position="91"/>
        <end position="114"/>
    </location>
</feature>
<evidence type="ECO:0000256" key="1">
    <source>
        <dbReference type="ARBA" id="ARBA00004429"/>
    </source>
</evidence>
<evidence type="ECO:0000256" key="7">
    <source>
        <dbReference type="ARBA" id="ARBA00023136"/>
    </source>
</evidence>
<accession>A0A918MVT1</accession>
<dbReference type="AlphaFoldDB" id="A0A918MVT1"/>
<evidence type="ECO:0000256" key="6">
    <source>
        <dbReference type="ARBA" id="ARBA00022989"/>
    </source>
</evidence>
<gene>
    <name evidence="11" type="ORF">GCM10011450_03790</name>
</gene>
<dbReference type="Proteomes" id="UP000608345">
    <property type="component" value="Unassembled WGS sequence"/>
</dbReference>
<protein>
    <recommendedName>
        <fullName evidence="9">TRAP transporter small permease protein</fullName>
    </recommendedName>
</protein>
<dbReference type="GO" id="GO:0005886">
    <property type="term" value="C:plasma membrane"/>
    <property type="evidence" value="ECO:0007669"/>
    <property type="project" value="UniProtKB-SubCell"/>
</dbReference>
<comment type="subunit">
    <text evidence="9">The complex comprises the extracytoplasmic solute receptor protein and the two transmembrane proteins.</text>
</comment>
<comment type="similarity">
    <text evidence="8 9">Belongs to the TRAP transporter small permease family.</text>
</comment>
<keyword evidence="12" id="KW-1185">Reference proteome</keyword>
<feature type="transmembrane region" description="Helical" evidence="9">
    <location>
        <begin position="134"/>
        <end position="154"/>
    </location>
</feature>
<dbReference type="PANTHER" id="PTHR35011:SF4">
    <property type="entry name" value="SLL1102 PROTEIN"/>
    <property type="match status" value="1"/>
</dbReference>
<dbReference type="Pfam" id="PF04290">
    <property type="entry name" value="DctQ"/>
    <property type="match status" value="1"/>
</dbReference>
<sequence length="202" mass="22605">MGFLLSISRLIDSLNTFTGKFVTWLTLLVVVISAGNAVFRKVFHISSNAWLEIQWYLFGAIFLLAAGYTFLKNEHVRVDILSQRMSERTQVKIDLVCVLLFMLPVCGLIIYLSWPFFMLSYETLEQSSNTGGLVRWPIKLLIPIGFLLLALSGISHIIKCTAFLGGHGPNPLARQSTKSSEELLAEEIAREAAQREQQAGVK</sequence>
<dbReference type="InterPro" id="IPR055348">
    <property type="entry name" value="DctQ"/>
</dbReference>